<dbReference type="PANTHER" id="PTHR12243:SF67">
    <property type="entry name" value="COREPRESSOR OF PANGOLIN, ISOFORM A-RELATED"/>
    <property type="match status" value="1"/>
</dbReference>
<feature type="region of interest" description="Disordered" evidence="1">
    <location>
        <begin position="263"/>
        <end position="323"/>
    </location>
</feature>
<sequence length="411" mass="46218">HRRHAQCNLANGYLRKCKCQSHQTRVQNGDHSSLIVNSYTFVEVLRICRMCCIGCEKKGRQILPVDTLRLMMSIELSKTPGWEEEGRVGRANASDAEKPVASAILNRGHRMVATWNDDARVVLIDEMRKRTEMWDSRRERYASTDRKKEVFSEIAATINASGVCATQIFTEDDVRTQWKNLKDTFKRKLKKRQADVDAGVEDAEPTWRFWSKMLFIRHECHHDAPSASINASVNTENSFPEMAAVDTPPHSLESLLSLVEKQISDESSNSVDGNGASTELGNASTSLPQNSFACEGTEINSNHSIHSPEETDGVASHSPVHHSATALTRLRRKALKRKALEVDAATLMCSMHPKTDFEDEYTWFGRSVASSLRRLSDSAPIVSLTLKKQISDLIYEAELKQLMRSQKVEEA</sequence>
<evidence type="ECO:0000256" key="1">
    <source>
        <dbReference type="SAM" id="MobiDB-lite"/>
    </source>
</evidence>
<dbReference type="SMART" id="SM00595">
    <property type="entry name" value="MADF"/>
    <property type="match status" value="1"/>
</dbReference>
<dbReference type="PROSITE" id="PS51029">
    <property type="entry name" value="MADF"/>
    <property type="match status" value="1"/>
</dbReference>
<evidence type="ECO:0000313" key="4">
    <source>
        <dbReference type="WBParaSite" id="PgR126X_g007_t01"/>
    </source>
</evidence>
<feature type="domain" description="MADF" evidence="2">
    <location>
        <begin position="122"/>
        <end position="221"/>
    </location>
</feature>
<dbReference type="InterPro" id="IPR006578">
    <property type="entry name" value="MADF-dom"/>
</dbReference>
<dbReference type="Pfam" id="PF10545">
    <property type="entry name" value="MADF_DNA_bdg"/>
    <property type="match status" value="1"/>
</dbReference>
<protein>
    <submittedName>
        <fullName evidence="4">MADF domain-containing protein</fullName>
    </submittedName>
</protein>
<keyword evidence="3" id="KW-1185">Reference proteome</keyword>
<dbReference type="WBParaSite" id="PgR126X_g007_t01">
    <property type="protein sequence ID" value="PgR126X_g007_t01"/>
    <property type="gene ID" value="PgR126X_g007"/>
</dbReference>
<dbReference type="GO" id="GO:0006357">
    <property type="term" value="P:regulation of transcription by RNA polymerase II"/>
    <property type="evidence" value="ECO:0007669"/>
    <property type="project" value="TreeGrafter"/>
</dbReference>
<dbReference type="InterPro" id="IPR039353">
    <property type="entry name" value="TF_Adf1"/>
</dbReference>
<proteinExistence type="predicted"/>
<organism evidence="3 4">
    <name type="scientific">Parascaris univalens</name>
    <name type="common">Nematode worm</name>
    <dbReference type="NCBI Taxonomy" id="6257"/>
    <lineage>
        <taxon>Eukaryota</taxon>
        <taxon>Metazoa</taxon>
        <taxon>Ecdysozoa</taxon>
        <taxon>Nematoda</taxon>
        <taxon>Chromadorea</taxon>
        <taxon>Rhabditida</taxon>
        <taxon>Spirurina</taxon>
        <taxon>Ascaridomorpha</taxon>
        <taxon>Ascaridoidea</taxon>
        <taxon>Ascarididae</taxon>
        <taxon>Parascaris</taxon>
    </lineage>
</organism>
<dbReference type="AlphaFoldDB" id="A0A915CDC5"/>
<evidence type="ECO:0000259" key="2">
    <source>
        <dbReference type="PROSITE" id="PS51029"/>
    </source>
</evidence>
<feature type="compositionally biased region" description="Polar residues" evidence="1">
    <location>
        <begin position="265"/>
        <end position="305"/>
    </location>
</feature>
<name>A0A915CDC5_PARUN</name>
<dbReference type="GO" id="GO:0005667">
    <property type="term" value="C:transcription regulator complex"/>
    <property type="evidence" value="ECO:0007669"/>
    <property type="project" value="TreeGrafter"/>
</dbReference>
<evidence type="ECO:0000313" key="3">
    <source>
        <dbReference type="Proteomes" id="UP000887569"/>
    </source>
</evidence>
<accession>A0A915CDC5</accession>
<reference evidence="4" key="1">
    <citation type="submission" date="2022-11" db="UniProtKB">
        <authorList>
            <consortium name="WormBaseParasite"/>
        </authorList>
    </citation>
    <scope>IDENTIFICATION</scope>
</reference>
<dbReference type="Proteomes" id="UP000887569">
    <property type="component" value="Unplaced"/>
</dbReference>
<dbReference type="GO" id="GO:0005634">
    <property type="term" value="C:nucleus"/>
    <property type="evidence" value="ECO:0007669"/>
    <property type="project" value="TreeGrafter"/>
</dbReference>
<dbReference type="PANTHER" id="PTHR12243">
    <property type="entry name" value="MADF DOMAIN TRANSCRIPTION FACTOR"/>
    <property type="match status" value="1"/>
</dbReference>